<dbReference type="InterPro" id="IPR050490">
    <property type="entry name" value="Bact_solute-bd_prot1"/>
</dbReference>
<comment type="caution">
    <text evidence="2">The sequence shown here is derived from an EMBL/GenBank/DDBJ whole genome shotgun (WGS) entry which is preliminary data.</text>
</comment>
<dbReference type="Gene3D" id="3.40.190.10">
    <property type="entry name" value="Periplasmic binding protein-like II"/>
    <property type="match status" value="1"/>
</dbReference>
<dbReference type="PANTHER" id="PTHR43649">
    <property type="entry name" value="ARABINOSE-BINDING PROTEIN-RELATED"/>
    <property type="match status" value="1"/>
</dbReference>
<sequence>MRKVWMTKWAITASLTLLCSTLAACSSGNGSTPAVTKEPTSLDVSEKQILKVSVFTEDRFLEEAVNKFEQAYPNIDVQIQETVPTEPIANMESQMYDIVPAAEDIEKYVNSVNTALMSGNAADLISVGYLPVDRYLDKGLLSDWSKLADQDGEFQTADYYERVLKGISDTNNGWYAIPISYSLKVMLGNKAAIAQGGEIDDETWTWEQFMALSQKFASQAQASGTKTSVFGGMKPEELLGYLTETIYEKLVLKEGTSRTFDEEAFRVYMEQIKELYDSGAASKDHLGIMNQVFSTMDILDPLAIATLPSTLGNGIAEVLTPPGTGTDEGLPFTSDLAFALNKQSKVKPAAWEFVKFLLSEEIQSSPSLTVLPVHQAAVKTRVEQITERLNSGEASVVLTDKNGAAQSLSATDEQINDGLKLLPSVGNYEHKDDKVIAMIKEETASFFLGSKSAEAVAAAVASKVNTYLNE</sequence>
<evidence type="ECO:0000313" key="3">
    <source>
        <dbReference type="Proteomes" id="UP001597540"/>
    </source>
</evidence>
<evidence type="ECO:0000256" key="1">
    <source>
        <dbReference type="SAM" id="SignalP"/>
    </source>
</evidence>
<dbReference type="Proteomes" id="UP001597540">
    <property type="component" value="Unassembled WGS sequence"/>
</dbReference>
<dbReference type="EMBL" id="JBHUMJ010000002">
    <property type="protein sequence ID" value="MFD2700862.1"/>
    <property type="molecule type" value="Genomic_DNA"/>
</dbReference>
<feature type="signal peptide" evidence="1">
    <location>
        <begin position="1"/>
        <end position="24"/>
    </location>
</feature>
<dbReference type="InterPro" id="IPR006059">
    <property type="entry name" value="SBP"/>
</dbReference>
<organism evidence="2 3">
    <name type="scientific">Paenibacillus shunpengii</name>
    <dbReference type="NCBI Taxonomy" id="2054424"/>
    <lineage>
        <taxon>Bacteria</taxon>
        <taxon>Bacillati</taxon>
        <taxon>Bacillota</taxon>
        <taxon>Bacilli</taxon>
        <taxon>Bacillales</taxon>
        <taxon>Paenibacillaceae</taxon>
        <taxon>Paenibacillus</taxon>
    </lineage>
</organism>
<dbReference type="PANTHER" id="PTHR43649:SF12">
    <property type="entry name" value="DIACETYLCHITOBIOSE BINDING PROTEIN DASA"/>
    <property type="match status" value="1"/>
</dbReference>
<dbReference type="RefSeq" id="WP_379261906.1">
    <property type="nucleotide sequence ID" value="NZ_JBHUMJ010000002.1"/>
</dbReference>
<evidence type="ECO:0000313" key="2">
    <source>
        <dbReference type="EMBL" id="MFD2700862.1"/>
    </source>
</evidence>
<feature type="chain" id="PRO_5047423611" evidence="1">
    <location>
        <begin position="25"/>
        <end position="470"/>
    </location>
</feature>
<dbReference type="PROSITE" id="PS51257">
    <property type="entry name" value="PROKAR_LIPOPROTEIN"/>
    <property type="match status" value="1"/>
</dbReference>
<keyword evidence="3" id="KW-1185">Reference proteome</keyword>
<accession>A0ABW5SP59</accession>
<keyword evidence="1" id="KW-0732">Signal</keyword>
<proteinExistence type="predicted"/>
<dbReference type="SUPFAM" id="SSF53850">
    <property type="entry name" value="Periplasmic binding protein-like II"/>
    <property type="match status" value="1"/>
</dbReference>
<reference evidence="3" key="1">
    <citation type="journal article" date="2019" name="Int. J. Syst. Evol. Microbiol.">
        <title>The Global Catalogue of Microorganisms (GCM) 10K type strain sequencing project: providing services to taxonomists for standard genome sequencing and annotation.</title>
        <authorList>
            <consortium name="The Broad Institute Genomics Platform"/>
            <consortium name="The Broad Institute Genome Sequencing Center for Infectious Disease"/>
            <person name="Wu L."/>
            <person name="Ma J."/>
        </authorList>
    </citation>
    <scope>NUCLEOTIDE SEQUENCE [LARGE SCALE GENOMIC DNA]</scope>
    <source>
        <strain evidence="3">KCTC 33849</strain>
    </source>
</reference>
<gene>
    <name evidence="2" type="ORF">ACFSVM_10315</name>
</gene>
<protein>
    <submittedName>
        <fullName evidence="2">ABC transporter substrate-binding protein</fullName>
    </submittedName>
</protein>
<name>A0ABW5SP59_9BACL</name>
<dbReference type="Pfam" id="PF01547">
    <property type="entry name" value="SBP_bac_1"/>
    <property type="match status" value="1"/>
</dbReference>